<dbReference type="Proteomes" id="UP000642819">
    <property type="component" value="Unassembled WGS sequence"/>
</dbReference>
<evidence type="ECO:0000313" key="4">
    <source>
        <dbReference type="EMBL" id="GHD05330.1"/>
    </source>
</evidence>
<evidence type="ECO:0000256" key="1">
    <source>
        <dbReference type="SAM" id="Coils"/>
    </source>
</evidence>
<feature type="coiled-coil region" evidence="1">
    <location>
        <begin position="60"/>
        <end position="98"/>
    </location>
</feature>
<reference evidence="5" key="1">
    <citation type="journal article" date="2019" name="Int. J. Syst. Evol. Microbiol.">
        <title>The Global Catalogue of Microorganisms (GCM) 10K type strain sequencing project: providing services to taxonomists for standard genome sequencing and annotation.</title>
        <authorList>
            <consortium name="The Broad Institute Genomics Platform"/>
            <consortium name="The Broad Institute Genome Sequencing Center for Infectious Disease"/>
            <person name="Wu L."/>
            <person name="Ma J."/>
        </authorList>
    </citation>
    <scope>NUCLEOTIDE SEQUENCE [LARGE SCALE GENOMIC DNA]</scope>
    <source>
        <strain evidence="5">KCTC 19466</strain>
    </source>
</reference>
<keyword evidence="3" id="KW-0812">Transmembrane</keyword>
<name>A0ABQ3GH03_9MICC</name>
<feature type="transmembrane region" description="Helical" evidence="3">
    <location>
        <begin position="20"/>
        <end position="40"/>
    </location>
</feature>
<feature type="region of interest" description="Disordered" evidence="2">
    <location>
        <begin position="181"/>
        <end position="207"/>
    </location>
</feature>
<evidence type="ECO:0000313" key="5">
    <source>
        <dbReference type="Proteomes" id="UP000642819"/>
    </source>
</evidence>
<protein>
    <submittedName>
        <fullName evidence="4">Uncharacterized protein</fullName>
    </submittedName>
</protein>
<comment type="caution">
    <text evidence="4">The sequence shown here is derived from an EMBL/GenBank/DDBJ whole genome shotgun (WGS) entry which is preliminary data.</text>
</comment>
<keyword evidence="1" id="KW-0175">Coiled coil</keyword>
<sequence length="207" mass="22126">MEQEQSGGTPPPEGRDRKVMWLALIAVVVASLAFGGGFAAGAGSIEPKNTDEYKTLITDRNEVAAQLQAAEGELEAHEAAAQEREEAADARVAELDERETGLDTREGELDERAGKLDARESELTAAEEEEAANTIDEGTWTVGVDIAAGTYRADGNVSGDCYWGIYRSGSNGDDILENDIPGGGRPMVTLSDGQDFQTRRCGSWSKQ</sequence>
<keyword evidence="3" id="KW-0472">Membrane</keyword>
<keyword evidence="3" id="KW-1133">Transmembrane helix</keyword>
<accession>A0ABQ3GH03</accession>
<keyword evidence="5" id="KW-1185">Reference proteome</keyword>
<proteinExistence type="predicted"/>
<organism evidence="4 5">
    <name type="scientific">Zhihengliuella salsuginis</name>
    <dbReference type="NCBI Taxonomy" id="578222"/>
    <lineage>
        <taxon>Bacteria</taxon>
        <taxon>Bacillati</taxon>
        <taxon>Actinomycetota</taxon>
        <taxon>Actinomycetes</taxon>
        <taxon>Micrococcales</taxon>
        <taxon>Micrococcaceae</taxon>
        <taxon>Zhihengliuella</taxon>
    </lineage>
</organism>
<dbReference type="EMBL" id="BMXK01000005">
    <property type="protein sequence ID" value="GHD05330.1"/>
    <property type="molecule type" value="Genomic_DNA"/>
</dbReference>
<dbReference type="RefSeq" id="WP_189349425.1">
    <property type="nucleotide sequence ID" value="NZ_BMXK01000005.1"/>
</dbReference>
<evidence type="ECO:0000256" key="3">
    <source>
        <dbReference type="SAM" id="Phobius"/>
    </source>
</evidence>
<gene>
    <name evidence="4" type="ORF">GCM10008096_14080</name>
</gene>
<evidence type="ECO:0000256" key="2">
    <source>
        <dbReference type="SAM" id="MobiDB-lite"/>
    </source>
</evidence>